<dbReference type="Proteomes" id="UP000186817">
    <property type="component" value="Unassembled WGS sequence"/>
</dbReference>
<evidence type="ECO:0000313" key="2">
    <source>
        <dbReference type="Proteomes" id="UP000186817"/>
    </source>
</evidence>
<name>A0A1Q9ERC3_SYMMI</name>
<organism evidence="1 2">
    <name type="scientific">Symbiodinium microadriaticum</name>
    <name type="common">Dinoflagellate</name>
    <name type="synonym">Zooxanthella microadriatica</name>
    <dbReference type="NCBI Taxonomy" id="2951"/>
    <lineage>
        <taxon>Eukaryota</taxon>
        <taxon>Sar</taxon>
        <taxon>Alveolata</taxon>
        <taxon>Dinophyceae</taxon>
        <taxon>Suessiales</taxon>
        <taxon>Symbiodiniaceae</taxon>
        <taxon>Symbiodinium</taxon>
    </lineage>
</organism>
<evidence type="ECO:0000313" key="1">
    <source>
        <dbReference type="EMBL" id="OLQ09976.1"/>
    </source>
</evidence>
<gene>
    <name evidence="1" type="ORF">AK812_SmicGene6346</name>
</gene>
<sequence>MASQVYEEMRKQETMVLQDFVCILEKLGLPRPPDKDLAMLLDVPLAAGNSLSPQRKIPFAMFLPAMLKVQGILEEDAENGEFEIDDGDNADVAA</sequence>
<dbReference type="AlphaFoldDB" id="A0A1Q9ERC3"/>
<proteinExistence type="predicted"/>
<dbReference type="EMBL" id="LSRX01000086">
    <property type="protein sequence ID" value="OLQ09976.1"/>
    <property type="molecule type" value="Genomic_DNA"/>
</dbReference>
<reference evidence="1 2" key="1">
    <citation type="submission" date="2016-02" db="EMBL/GenBank/DDBJ databases">
        <title>Genome analysis of coral dinoflagellate symbionts highlights evolutionary adaptations to a symbiotic lifestyle.</title>
        <authorList>
            <person name="Aranda M."/>
            <person name="Li Y."/>
            <person name="Liew Y.J."/>
            <person name="Baumgarten S."/>
            <person name="Simakov O."/>
            <person name="Wilson M."/>
            <person name="Piel J."/>
            <person name="Ashoor H."/>
            <person name="Bougouffa S."/>
            <person name="Bajic V.B."/>
            <person name="Ryu T."/>
            <person name="Ravasi T."/>
            <person name="Bayer T."/>
            <person name="Micklem G."/>
            <person name="Kim H."/>
            <person name="Bhak J."/>
            <person name="Lajeunesse T.C."/>
            <person name="Voolstra C.R."/>
        </authorList>
    </citation>
    <scope>NUCLEOTIDE SEQUENCE [LARGE SCALE GENOMIC DNA]</scope>
    <source>
        <strain evidence="1 2">CCMP2467</strain>
    </source>
</reference>
<keyword evidence="2" id="KW-1185">Reference proteome</keyword>
<dbReference type="OrthoDB" id="442901at2759"/>
<accession>A0A1Q9ERC3</accession>
<protein>
    <submittedName>
        <fullName evidence="1">Uncharacterized protein</fullName>
    </submittedName>
</protein>
<comment type="caution">
    <text evidence="1">The sequence shown here is derived from an EMBL/GenBank/DDBJ whole genome shotgun (WGS) entry which is preliminary data.</text>
</comment>